<organism evidence="1">
    <name type="scientific">Cacopsylla melanoneura</name>
    <dbReference type="NCBI Taxonomy" id="428564"/>
    <lineage>
        <taxon>Eukaryota</taxon>
        <taxon>Metazoa</taxon>
        <taxon>Ecdysozoa</taxon>
        <taxon>Arthropoda</taxon>
        <taxon>Hexapoda</taxon>
        <taxon>Insecta</taxon>
        <taxon>Pterygota</taxon>
        <taxon>Neoptera</taxon>
        <taxon>Paraneoptera</taxon>
        <taxon>Hemiptera</taxon>
        <taxon>Sternorrhyncha</taxon>
        <taxon>Psylloidea</taxon>
        <taxon>Psyllidae</taxon>
        <taxon>Psyllinae</taxon>
        <taxon>Cacopsylla</taxon>
    </lineage>
</organism>
<dbReference type="EMBL" id="HBUF01060273">
    <property type="protein sequence ID" value="CAG6625563.1"/>
    <property type="molecule type" value="Transcribed_RNA"/>
</dbReference>
<protein>
    <submittedName>
        <fullName evidence="1">Uncharacterized protein</fullName>
    </submittedName>
</protein>
<reference evidence="1" key="1">
    <citation type="submission" date="2021-05" db="EMBL/GenBank/DDBJ databases">
        <authorList>
            <person name="Alioto T."/>
            <person name="Alioto T."/>
            <person name="Gomez Garrido J."/>
        </authorList>
    </citation>
    <scope>NUCLEOTIDE SEQUENCE</scope>
</reference>
<evidence type="ECO:0000313" key="1">
    <source>
        <dbReference type="EMBL" id="CAG6625563.1"/>
    </source>
</evidence>
<name>A0A8D8VJA1_9HEMI</name>
<sequence>MVVFNVLVVNLLRPVHLIVSLAIIQLQTLLQHSQRYLVLQVQLAVLWCIVPAQESATIALDAMLFRRRSVVRGHCRLVVVQISRCGHRQTQQEQRRQELQAQHFYGRGGFIVKVYLLDAFIKTDCHRQTDETHRLLTTISFTR</sequence>
<proteinExistence type="predicted"/>
<dbReference type="AlphaFoldDB" id="A0A8D8VJA1"/>
<accession>A0A8D8VJA1</accession>